<evidence type="ECO:0000259" key="1">
    <source>
        <dbReference type="PROSITE" id="PS50137"/>
    </source>
</evidence>
<reference evidence="2" key="1">
    <citation type="submission" date="2019-03" db="EMBL/GenBank/DDBJ databases">
        <title>Single cell metagenomics reveals metabolic interactions within the superorganism composed of flagellate Streblomastix strix and complex community of Bacteroidetes bacteria on its surface.</title>
        <authorList>
            <person name="Treitli S.C."/>
            <person name="Kolisko M."/>
            <person name="Husnik F."/>
            <person name="Keeling P."/>
            <person name="Hampl V."/>
        </authorList>
    </citation>
    <scope>NUCLEOTIDE SEQUENCE</scope>
    <source>
        <strain evidence="2">STM</strain>
    </source>
</reference>
<dbReference type="AlphaFoldDB" id="A0A5J4Q104"/>
<dbReference type="SUPFAM" id="SSF54768">
    <property type="entry name" value="dsRNA-binding domain-like"/>
    <property type="match status" value="1"/>
</dbReference>
<dbReference type="InterPro" id="IPR014720">
    <property type="entry name" value="dsRBD_dom"/>
</dbReference>
<sequence length="75" mass="8440">RSEILLEGLSAGVGLGYSKKESQQNAAHIALKKIKTSHDFVLSILETKEQKDLQEEEPSIEQQPEMEICTEEELL</sequence>
<protein>
    <recommendedName>
        <fullName evidence="1">DRBM domain-containing protein</fullName>
    </recommendedName>
</protein>
<feature type="non-terminal residue" evidence="2">
    <location>
        <position position="1"/>
    </location>
</feature>
<dbReference type="Gene3D" id="3.30.160.20">
    <property type="match status" value="1"/>
</dbReference>
<comment type="caution">
    <text evidence="2">The sequence shown here is derived from an EMBL/GenBank/DDBJ whole genome shotgun (WGS) entry which is preliminary data.</text>
</comment>
<name>A0A5J4Q104_9ZZZZ</name>
<dbReference type="EMBL" id="SNRY01005212">
    <property type="protein sequence ID" value="KAA6315546.1"/>
    <property type="molecule type" value="Genomic_DNA"/>
</dbReference>
<evidence type="ECO:0000313" key="2">
    <source>
        <dbReference type="EMBL" id="KAA6315546.1"/>
    </source>
</evidence>
<organism evidence="2">
    <name type="scientific">termite gut metagenome</name>
    <dbReference type="NCBI Taxonomy" id="433724"/>
    <lineage>
        <taxon>unclassified sequences</taxon>
        <taxon>metagenomes</taxon>
        <taxon>organismal metagenomes</taxon>
    </lineage>
</organism>
<feature type="domain" description="DRBM" evidence="1">
    <location>
        <begin position="1"/>
        <end position="36"/>
    </location>
</feature>
<dbReference type="PROSITE" id="PS50137">
    <property type="entry name" value="DS_RBD"/>
    <property type="match status" value="1"/>
</dbReference>
<accession>A0A5J4Q104</accession>
<proteinExistence type="predicted"/>
<gene>
    <name evidence="2" type="ORF">EZS27_034010</name>
</gene>